<dbReference type="PROSITE" id="PS50157">
    <property type="entry name" value="ZINC_FINGER_C2H2_2"/>
    <property type="match status" value="1"/>
</dbReference>
<protein>
    <recommendedName>
        <fullName evidence="1">C2H2-type domain-containing protein</fullName>
    </recommendedName>
</protein>
<dbReference type="KEGG" id="ddt:AAY81_04920"/>
<evidence type="ECO:0000313" key="3">
    <source>
        <dbReference type="Proteomes" id="UP000182975"/>
    </source>
</evidence>
<dbReference type="RefSeq" id="WP_066662121.1">
    <property type="nucleotide sequence ID" value="NZ_CP011402.1"/>
</dbReference>
<accession>A0A172RY47</accession>
<evidence type="ECO:0000259" key="1">
    <source>
        <dbReference type="PROSITE" id="PS50157"/>
    </source>
</evidence>
<name>A0A172RY47_9ACTN</name>
<evidence type="ECO:0000313" key="2">
    <source>
        <dbReference type="EMBL" id="SEP04018.1"/>
    </source>
</evidence>
<keyword evidence="3" id="KW-1185">Reference proteome</keyword>
<reference evidence="3" key="1">
    <citation type="submission" date="2016-10" db="EMBL/GenBank/DDBJ databases">
        <authorList>
            <person name="Varghese N."/>
        </authorList>
    </citation>
    <scope>NUCLEOTIDE SEQUENCE [LARGE SCALE GENOMIC DNA]</scope>
    <source>
        <strain evidence="3">DSM 21843</strain>
    </source>
</reference>
<dbReference type="EMBL" id="FOEC01000026">
    <property type="protein sequence ID" value="SEP04018.1"/>
    <property type="molecule type" value="Genomic_DNA"/>
</dbReference>
<sequence length="129" mass="14668">MSATERLREMLDERGIEWSDRSPHPDERQYITDWDRGGFLLAAVESHDGKLELMSDYHCLITPEQVIEVTLGCSDARDEAHIARLSNGFQCDGSVWRCCKCGAFFTNYTDLTTHHKPRFCPNCGAKAVE</sequence>
<gene>
    <name evidence="2" type="ORF">SAMN02910314_01997</name>
</gene>
<dbReference type="InterPro" id="IPR013087">
    <property type="entry name" value="Znf_C2H2_type"/>
</dbReference>
<organism evidence="2 3">
    <name type="scientific">Denitrobacterium detoxificans</name>
    <dbReference type="NCBI Taxonomy" id="79604"/>
    <lineage>
        <taxon>Bacteria</taxon>
        <taxon>Bacillati</taxon>
        <taxon>Actinomycetota</taxon>
        <taxon>Coriobacteriia</taxon>
        <taxon>Eggerthellales</taxon>
        <taxon>Eggerthellaceae</taxon>
        <taxon>Denitrobacterium</taxon>
    </lineage>
</organism>
<feature type="domain" description="C2H2-type" evidence="1">
    <location>
        <begin position="96"/>
        <end position="127"/>
    </location>
</feature>
<proteinExistence type="predicted"/>
<dbReference type="STRING" id="79604.AAY81_04920"/>
<dbReference type="Proteomes" id="UP000182975">
    <property type="component" value="Unassembled WGS sequence"/>
</dbReference>
<dbReference type="AlphaFoldDB" id="A0A172RY47"/>